<accession>A0A7U7G6C7</accession>
<evidence type="ECO:0000313" key="1">
    <source>
        <dbReference type="EMBL" id="CDG34014.1"/>
    </source>
</evidence>
<dbReference type="EMBL" id="CBLY010000006">
    <property type="protein sequence ID" value="CDG34014.1"/>
    <property type="molecule type" value="Genomic_DNA"/>
</dbReference>
<gene>
    <name evidence="1" type="ORF">SACS_1276</name>
</gene>
<name>A0A7U7G6C7_9PROT</name>
<reference evidence="1 2" key="2">
    <citation type="journal article" date="2014" name="PLoS ONE">
        <title>Evolution of mitochondria reconstructed from the energy metabolism of living bacteria.</title>
        <authorList>
            <person name="Degli Esposti M."/>
            <person name="Chouaia B."/>
            <person name="Comandatore F."/>
            <person name="Crotti E."/>
            <person name="Sassera D."/>
            <person name="Lievens P.M."/>
            <person name="Daffonchio D."/>
            <person name="Bandi C."/>
        </authorList>
    </citation>
    <scope>NUCLEOTIDE SEQUENCE [LARGE SCALE GENOMIC DNA]</scope>
    <source>
        <strain evidence="2">AM169</strain>
    </source>
</reference>
<sequence>MAVIRASVVPYQKDRSSLSAHPAWAERRGFECITDGIFGI</sequence>
<organism evidence="1 2">
    <name type="scientific">Parasaccharibacter apium</name>
    <dbReference type="NCBI Taxonomy" id="1510841"/>
    <lineage>
        <taxon>Bacteria</taxon>
        <taxon>Pseudomonadati</taxon>
        <taxon>Pseudomonadota</taxon>
        <taxon>Alphaproteobacteria</taxon>
        <taxon>Acetobacterales</taxon>
        <taxon>Acetobacteraceae</taxon>
        <taxon>Parasaccharibacter</taxon>
    </lineage>
</organism>
<protein>
    <submittedName>
        <fullName evidence="1">Uncharacterized protein</fullName>
    </submittedName>
</protein>
<comment type="caution">
    <text evidence="1">The sequence shown here is derived from an EMBL/GenBank/DDBJ whole genome shotgun (WGS) entry which is preliminary data.</text>
</comment>
<evidence type="ECO:0000313" key="2">
    <source>
        <dbReference type="Proteomes" id="UP000027590"/>
    </source>
</evidence>
<dbReference type="Proteomes" id="UP000027590">
    <property type="component" value="Unassembled WGS sequence"/>
</dbReference>
<reference evidence="1 2" key="1">
    <citation type="journal article" date="2014" name="Genome Biol. Evol.">
        <title>Acetic acid bacteria genomes reveal functional traits for adaptation to life in insect guts.</title>
        <authorList>
            <person name="Chouaia B."/>
            <person name="Gaiarsa S."/>
            <person name="Crotti E."/>
            <person name="Comandatore F."/>
            <person name="Degli Esposti M."/>
            <person name="Ricci I."/>
            <person name="Alma A."/>
            <person name="Favia G."/>
            <person name="Bandi C."/>
            <person name="Daffonchio D."/>
        </authorList>
    </citation>
    <scope>NUCLEOTIDE SEQUENCE [LARGE SCALE GENOMIC DNA]</scope>
    <source>
        <strain evidence="2">AM169</strain>
    </source>
</reference>
<proteinExistence type="predicted"/>
<dbReference type="AlphaFoldDB" id="A0A7U7G6C7"/>